<evidence type="ECO:0000256" key="9">
    <source>
        <dbReference type="ARBA" id="ARBA00066480"/>
    </source>
</evidence>
<dbReference type="STRING" id="6573.A0A210R0A8"/>
<evidence type="ECO:0000313" key="13">
    <source>
        <dbReference type="Proteomes" id="UP000242188"/>
    </source>
</evidence>
<dbReference type="PANTHER" id="PTHR11839">
    <property type="entry name" value="UDP/ADP-SUGAR PYROPHOSPHATASE"/>
    <property type="match status" value="1"/>
</dbReference>
<evidence type="ECO:0000256" key="2">
    <source>
        <dbReference type="ARBA" id="ARBA00004496"/>
    </source>
</evidence>
<dbReference type="Proteomes" id="UP000242188">
    <property type="component" value="Unassembled WGS sequence"/>
</dbReference>
<dbReference type="GO" id="GO:0019693">
    <property type="term" value="P:ribose phosphate metabolic process"/>
    <property type="evidence" value="ECO:0007669"/>
    <property type="project" value="TreeGrafter"/>
</dbReference>
<keyword evidence="6" id="KW-0460">Magnesium</keyword>
<dbReference type="CDD" id="cd18887">
    <property type="entry name" value="NUDIX_UGPPase_Nudt14"/>
    <property type="match status" value="1"/>
</dbReference>
<evidence type="ECO:0000256" key="4">
    <source>
        <dbReference type="ARBA" id="ARBA00022490"/>
    </source>
</evidence>
<keyword evidence="5" id="KW-0378">Hydrolase</keyword>
<evidence type="ECO:0000256" key="5">
    <source>
        <dbReference type="ARBA" id="ARBA00022801"/>
    </source>
</evidence>
<gene>
    <name evidence="12" type="ORF">KP79_PYT10443</name>
</gene>
<evidence type="ECO:0000256" key="11">
    <source>
        <dbReference type="ARBA" id="ARBA00080475"/>
    </source>
</evidence>
<comment type="function">
    <text evidence="8">Hydrolyzes UDP-glucose to glucose 1-phosphate and UMP and ADP-ribose to ribose 5-phosphate and AMP. The physiological substrate is probably UDP-glucose. Poor activity on other substrates such as ADP-glucose, CDP-glucose, GDP-glucose and GDP-mannose.</text>
</comment>
<accession>A0A210R0A8</accession>
<comment type="subcellular location">
    <subcellularLocation>
        <location evidence="2">Cytoplasm</location>
    </subcellularLocation>
</comment>
<organism evidence="12 13">
    <name type="scientific">Mizuhopecten yessoensis</name>
    <name type="common">Japanese scallop</name>
    <name type="synonym">Patinopecten yessoensis</name>
    <dbReference type="NCBI Taxonomy" id="6573"/>
    <lineage>
        <taxon>Eukaryota</taxon>
        <taxon>Metazoa</taxon>
        <taxon>Spiralia</taxon>
        <taxon>Lophotrochozoa</taxon>
        <taxon>Mollusca</taxon>
        <taxon>Bivalvia</taxon>
        <taxon>Autobranchia</taxon>
        <taxon>Pteriomorphia</taxon>
        <taxon>Pectinida</taxon>
        <taxon>Pectinoidea</taxon>
        <taxon>Pectinidae</taxon>
        <taxon>Mizuhopecten</taxon>
    </lineage>
</organism>
<dbReference type="OrthoDB" id="10249920at2759"/>
<dbReference type="SUPFAM" id="SSF55811">
    <property type="entry name" value="Nudix"/>
    <property type="match status" value="1"/>
</dbReference>
<evidence type="ECO:0000256" key="8">
    <source>
        <dbReference type="ARBA" id="ARBA00054674"/>
    </source>
</evidence>
<dbReference type="Gene3D" id="3.90.79.10">
    <property type="entry name" value="Nucleoside Triphosphate Pyrophosphohydrolase"/>
    <property type="match status" value="1"/>
</dbReference>
<dbReference type="GO" id="GO:0006753">
    <property type="term" value="P:nucleoside phosphate metabolic process"/>
    <property type="evidence" value="ECO:0007669"/>
    <property type="project" value="TreeGrafter"/>
</dbReference>
<dbReference type="InterPro" id="IPR015797">
    <property type="entry name" value="NUDIX_hydrolase-like_dom_sf"/>
</dbReference>
<proteinExistence type="predicted"/>
<keyword evidence="13" id="KW-1185">Reference proteome</keyword>
<dbReference type="GO" id="GO:0005737">
    <property type="term" value="C:cytoplasm"/>
    <property type="evidence" value="ECO:0007669"/>
    <property type="project" value="UniProtKB-SubCell"/>
</dbReference>
<evidence type="ECO:0000256" key="1">
    <source>
        <dbReference type="ARBA" id="ARBA00001946"/>
    </source>
</evidence>
<dbReference type="NCBIfam" id="TIGR00052">
    <property type="entry name" value="nudix-type nucleoside diphosphatase, YffH/AdpP family"/>
    <property type="match status" value="1"/>
</dbReference>
<evidence type="ECO:0000256" key="6">
    <source>
        <dbReference type="ARBA" id="ARBA00022842"/>
    </source>
</evidence>
<dbReference type="GO" id="GO:0046872">
    <property type="term" value="F:metal ion binding"/>
    <property type="evidence" value="ECO:0007669"/>
    <property type="project" value="InterPro"/>
</dbReference>
<comment type="subunit">
    <text evidence="3">Homodimer.</text>
</comment>
<evidence type="ECO:0000256" key="10">
    <source>
        <dbReference type="ARBA" id="ARBA00071467"/>
    </source>
</evidence>
<comment type="caution">
    <text evidence="12">The sequence shown here is derived from an EMBL/GenBank/DDBJ whole genome shotgun (WGS) entry which is preliminary data.</text>
</comment>
<protein>
    <recommendedName>
        <fullName evidence="10">Uridine diphosphate glucose pyrophosphatase NUDT14</fullName>
        <ecNumber evidence="9">3.6.1.45</ecNumber>
    </recommendedName>
    <alternativeName>
        <fullName evidence="11">Nucleoside diphosphate-linked moiety X motif 14</fullName>
    </alternativeName>
</protein>
<dbReference type="GO" id="GO:0008768">
    <property type="term" value="F:UDP-sugar diphosphatase activity"/>
    <property type="evidence" value="ECO:0007669"/>
    <property type="project" value="UniProtKB-EC"/>
</dbReference>
<dbReference type="EC" id="3.6.1.45" evidence="9"/>
<evidence type="ECO:0000313" key="12">
    <source>
        <dbReference type="EMBL" id="OWF54345.1"/>
    </source>
</evidence>
<comment type="cofactor">
    <cofactor evidence="1">
        <name>Mg(2+)</name>
        <dbReference type="ChEBI" id="CHEBI:18420"/>
    </cofactor>
</comment>
<comment type="catalytic activity">
    <reaction evidence="7">
        <text>UDP-sugar + H2O = UMP + alpha-D-aldose 1-phosphate.</text>
        <dbReference type="EC" id="3.6.1.45"/>
    </reaction>
</comment>
<sequence>MEDISDVKIVPCEKSRFIKPLRMLFKQNGREKIWDAMEVHDSVVILIFNKTRNVFVFVKQFRPAVYLSRSKITEENGSRHIKASENPPNLGVTYELCAGIVDKDIGNQRIAQEEVMEECGYEVPLENIEPVTSYRSGVGATGALQNLYYAEVTDKMRVGTGGGVAEEGELIDVVEIPLCDGKSFITDQNYSKPVAMMYALMWFFDVKAKHYTNSNKL</sequence>
<name>A0A210R0A8_MIZYE</name>
<dbReference type="EMBL" id="NEDP02001069">
    <property type="protein sequence ID" value="OWF54345.1"/>
    <property type="molecule type" value="Genomic_DNA"/>
</dbReference>
<keyword evidence="4" id="KW-0963">Cytoplasm</keyword>
<dbReference type="FunFam" id="3.90.79.10:FF:000035">
    <property type="entry name" value="Uridine diphosphate glucose pyrophosphatase"/>
    <property type="match status" value="1"/>
</dbReference>
<evidence type="ECO:0000256" key="7">
    <source>
        <dbReference type="ARBA" id="ARBA00051086"/>
    </source>
</evidence>
<dbReference type="PANTHER" id="PTHR11839:SF15">
    <property type="entry name" value="URIDINE DIPHOSPHATE GLUCOSE PYROPHOSPHATASE NUDT14"/>
    <property type="match status" value="1"/>
</dbReference>
<dbReference type="AlphaFoldDB" id="A0A210R0A8"/>
<evidence type="ECO:0000256" key="3">
    <source>
        <dbReference type="ARBA" id="ARBA00011738"/>
    </source>
</evidence>
<reference evidence="12 13" key="1">
    <citation type="journal article" date="2017" name="Nat. Ecol. Evol.">
        <title>Scallop genome provides insights into evolution of bilaterian karyotype and development.</title>
        <authorList>
            <person name="Wang S."/>
            <person name="Zhang J."/>
            <person name="Jiao W."/>
            <person name="Li J."/>
            <person name="Xun X."/>
            <person name="Sun Y."/>
            <person name="Guo X."/>
            <person name="Huan P."/>
            <person name="Dong B."/>
            <person name="Zhang L."/>
            <person name="Hu X."/>
            <person name="Sun X."/>
            <person name="Wang J."/>
            <person name="Zhao C."/>
            <person name="Wang Y."/>
            <person name="Wang D."/>
            <person name="Huang X."/>
            <person name="Wang R."/>
            <person name="Lv J."/>
            <person name="Li Y."/>
            <person name="Zhang Z."/>
            <person name="Liu B."/>
            <person name="Lu W."/>
            <person name="Hui Y."/>
            <person name="Liang J."/>
            <person name="Zhou Z."/>
            <person name="Hou R."/>
            <person name="Li X."/>
            <person name="Liu Y."/>
            <person name="Li H."/>
            <person name="Ning X."/>
            <person name="Lin Y."/>
            <person name="Zhao L."/>
            <person name="Xing Q."/>
            <person name="Dou J."/>
            <person name="Li Y."/>
            <person name="Mao J."/>
            <person name="Guo H."/>
            <person name="Dou H."/>
            <person name="Li T."/>
            <person name="Mu C."/>
            <person name="Jiang W."/>
            <person name="Fu Q."/>
            <person name="Fu X."/>
            <person name="Miao Y."/>
            <person name="Liu J."/>
            <person name="Yu Q."/>
            <person name="Li R."/>
            <person name="Liao H."/>
            <person name="Li X."/>
            <person name="Kong Y."/>
            <person name="Jiang Z."/>
            <person name="Chourrout D."/>
            <person name="Li R."/>
            <person name="Bao Z."/>
        </authorList>
    </citation>
    <scope>NUCLEOTIDE SEQUENCE [LARGE SCALE GENOMIC DNA]</scope>
    <source>
        <strain evidence="12 13">PY_sf001</strain>
    </source>
</reference>
<dbReference type="InterPro" id="IPR004385">
    <property type="entry name" value="NDP_pyrophosphatase"/>
</dbReference>